<dbReference type="RefSeq" id="WP_157482124.1">
    <property type="nucleotide sequence ID" value="NZ_WOWP01000016.1"/>
</dbReference>
<gene>
    <name evidence="2" type="ORF">GN157_05615</name>
</gene>
<keyword evidence="1" id="KW-1133">Transmembrane helix</keyword>
<comment type="caution">
    <text evidence="2">The sequence shown here is derived from an EMBL/GenBank/DDBJ whole genome shotgun (WGS) entry which is preliminary data.</text>
</comment>
<keyword evidence="1" id="KW-0812">Transmembrane</keyword>
<dbReference type="OrthoDB" id="9866819at2"/>
<protein>
    <submittedName>
        <fullName evidence="2">Uncharacterized protein</fullName>
    </submittedName>
</protein>
<accession>A0A6N8HA58</accession>
<dbReference type="Proteomes" id="UP000433945">
    <property type="component" value="Unassembled WGS sequence"/>
</dbReference>
<organism evidence="2 3">
    <name type="scientific">Flavobacterium rakeshii</name>
    <dbReference type="NCBI Taxonomy" id="1038845"/>
    <lineage>
        <taxon>Bacteria</taxon>
        <taxon>Pseudomonadati</taxon>
        <taxon>Bacteroidota</taxon>
        <taxon>Flavobacteriia</taxon>
        <taxon>Flavobacteriales</taxon>
        <taxon>Flavobacteriaceae</taxon>
        <taxon>Flavobacterium</taxon>
    </lineage>
</organism>
<reference evidence="2 3" key="1">
    <citation type="submission" date="2019-12" db="EMBL/GenBank/DDBJ databases">
        <authorList>
            <person name="Sun J.-Q."/>
        </authorList>
    </citation>
    <scope>NUCLEOTIDE SEQUENCE [LARGE SCALE GENOMIC DNA]</scope>
    <source>
        <strain evidence="2 3">JCM 17928</strain>
    </source>
</reference>
<dbReference type="AlphaFoldDB" id="A0A6N8HA58"/>
<keyword evidence="1" id="KW-0472">Membrane</keyword>
<proteinExistence type="predicted"/>
<keyword evidence="3" id="KW-1185">Reference proteome</keyword>
<sequence>MIDLIKDALGSPAGSFAFVFALLILAFVLVWKLSHFTTKFSSVEKLEGNIDTIKQDIHSIKAFIQIFRESNNPLAQRQSPVSLTETGKKVAEELNVNTMIVNHWEDFNRSVTKQLKDDCNPYDIQVASFKIGDKYQEYLNEEEINKIKNHAFLAGYNLDVYNLLFGILIRNKILQDRGYKSTDVDKFDPNKNPAE</sequence>
<evidence type="ECO:0000256" key="1">
    <source>
        <dbReference type="SAM" id="Phobius"/>
    </source>
</evidence>
<name>A0A6N8HA58_9FLAO</name>
<evidence type="ECO:0000313" key="3">
    <source>
        <dbReference type="Proteomes" id="UP000433945"/>
    </source>
</evidence>
<evidence type="ECO:0000313" key="2">
    <source>
        <dbReference type="EMBL" id="MUV03182.1"/>
    </source>
</evidence>
<feature type="transmembrane region" description="Helical" evidence="1">
    <location>
        <begin position="12"/>
        <end position="31"/>
    </location>
</feature>
<dbReference type="EMBL" id="WOWP01000016">
    <property type="protein sequence ID" value="MUV03182.1"/>
    <property type="molecule type" value="Genomic_DNA"/>
</dbReference>